<reference evidence="1" key="1">
    <citation type="submission" date="2021-02" db="EMBL/GenBank/DDBJ databases">
        <authorList>
            <person name="Nowell W R."/>
        </authorList>
    </citation>
    <scope>NUCLEOTIDE SEQUENCE</scope>
</reference>
<comment type="caution">
    <text evidence="1">The sequence shown here is derived from an EMBL/GenBank/DDBJ whole genome shotgun (WGS) entry which is preliminary data.</text>
</comment>
<evidence type="ECO:0000313" key="1">
    <source>
        <dbReference type="EMBL" id="CAF4311650.1"/>
    </source>
</evidence>
<feature type="non-terminal residue" evidence="1">
    <location>
        <position position="95"/>
    </location>
</feature>
<protein>
    <submittedName>
        <fullName evidence="1">Uncharacterized protein</fullName>
    </submittedName>
</protein>
<dbReference type="PANTHER" id="PTHR15245:SF20">
    <property type="entry name" value="SYMPLEKIN"/>
    <property type="match status" value="1"/>
</dbReference>
<accession>A0A820IM48</accession>
<dbReference type="GO" id="GO:0005847">
    <property type="term" value="C:mRNA cleavage and polyadenylation specificity factor complex"/>
    <property type="evidence" value="ECO:0007669"/>
    <property type="project" value="TreeGrafter"/>
</dbReference>
<dbReference type="InterPro" id="IPR021850">
    <property type="entry name" value="Symplekin/Pta1"/>
</dbReference>
<organism evidence="1 2">
    <name type="scientific">Rotaria sordida</name>
    <dbReference type="NCBI Taxonomy" id="392033"/>
    <lineage>
        <taxon>Eukaryota</taxon>
        <taxon>Metazoa</taxon>
        <taxon>Spiralia</taxon>
        <taxon>Gnathifera</taxon>
        <taxon>Rotifera</taxon>
        <taxon>Eurotatoria</taxon>
        <taxon>Bdelloidea</taxon>
        <taxon>Philodinida</taxon>
        <taxon>Philodinidae</taxon>
        <taxon>Rotaria</taxon>
    </lineage>
</organism>
<proteinExistence type="predicted"/>
<name>A0A820IM48_9BILA</name>
<dbReference type="EMBL" id="CAJOBD010038852">
    <property type="protein sequence ID" value="CAF4311650.1"/>
    <property type="molecule type" value="Genomic_DNA"/>
</dbReference>
<dbReference type="Proteomes" id="UP000663836">
    <property type="component" value="Unassembled WGS sequence"/>
</dbReference>
<evidence type="ECO:0000313" key="2">
    <source>
        <dbReference type="Proteomes" id="UP000663836"/>
    </source>
</evidence>
<dbReference type="AlphaFoldDB" id="A0A820IM48"/>
<dbReference type="PANTHER" id="PTHR15245">
    <property type="entry name" value="SYMPLEKIN-RELATED"/>
    <property type="match status" value="1"/>
</dbReference>
<feature type="non-terminal residue" evidence="1">
    <location>
        <position position="1"/>
    </location>
</feature>
<gene>
    <name evidence="1" type="ORF">JBS370_LOCUS40735</name>
</gene>
<sequence>SRDVWTEDSIHLCLSLYLSLISSNHYLIQPLATIYTVVDKDIKRVILQILEIPIREMGMTSPELLKLIRNCPQNAEGLITRIIHILTQQMPPSHV</sequence>